<organism evidence="2 3">
    <name type="scientific">Maribacter algarum</name>
    <name type="common">ex Zhang et al. 2020</name>
    <dbReference type="NCBI Taxonomy" id="2578118"/>
    <lineage>
        <taxon>Bacteria</taxon>
        <taxon>Pseudomonadati</taxon>
        <taxon>Bacteroidota</taxon>
        <taxon>Flavobacteriia</taxon>
        <taxon>Flavobacteriales</taxon>
        <taxon>Flavobacteriaceae</taxon>
        <taxon>Maribacter</taxon>
    </lineage>
</organism>
<dbReference type="AlphaFoldDB" id="A0A5S3PS70"/>
<dbReference type="RefSeq" id="WP_138655788.1">
    <property type="nucleotide sequence ID" value="NZ_VATY01000001.1"/>
</dbReference>
<accession>A0A5S3PS70</accession>
<evidence type="ECO:0000313" key="2">
    <source>
        <dbReference type="EMBL" id="TMM57856.1"/>
    </source>
</evidence>
<sequence length="217" mass="25276">MKQLLKPLVLCFILLWSCTENEEPQVDEIPASIESIINNGIIIDSIALDYAAMYTSSDGFPIIQPAQVEKFVDEKEILVYFNFMSSSRDSIIQYYANKNKENAEQGFIVDYTLKYDDKLESISVELKKNNDEFIAFEDTSENITLIPTPEINSQDTFAKYEFSINEFTMRYANSSFPEFYVLSFDNKELLSNTYVFRITFKFNNQKEFILNTNQIIF</sequence>
<proteinExistence type="predicted"/>
<feature type="signal peptide" evidence="1">
    <location>
        <begin position="1"/>
        <end position="22"/>
    </location>
</feature>
<evidence type="ECO:0000256" key="1">
    <source>
        <dbReference type="SAM" id="SignalP"/>
    </source>
</evidence>
<evidence type="ECO:0000313" key="3">
    <source>
        <dbReference type="Proteomes" id="UP000310314"/>
    </source>
</evidence>
<dbReference type="OrthoDB" id="1442946at2"/>
<dbReference type="Proteomes" id="UP000310314">
    <property type="component" value="Unassembled WGS sequence"/>
</dbReference>
<comment type="caution">
    <text evidence="2">The sequence shown here is derived from an EMBL/GenBank/DDBJ whole genome shotgun (WGS) entry which is preliminary data.</text>
</comment>
<keyword evidence="3" id="KW-1185">Reference proteome</keyword>
<protein>
    <submittedName>
        <fullName evidence="2">Uncharacterized protein</fullName>
    </submittedName>
</protein>
<keyword evidence="1" id="KW-0732">Signal</keyword>
<name>A0A5S3PS70_9FLAO</name>
<dbReference type="EMBL" id="VATY01000001">
    <property type="protein sequence ID" value="TMM57856.1"/>
    <property type="molecule type" value="Genomic_DNA"/>
</dbReference>
<gene>
    <name evidence="2" type="ORF">FEE95_00025</name>
</gene>
<feature type="chain" id="PRO_5024342815" evidence="1">
    <location>
        <begin position="23"/>
        <end position="217"/>
    </location>
</feature>
<reference evidence="2 3" key="1">
    <citation type="submission" date="2019-05" db="EMBL/GenBank/DDBJ databases">
        <authorList>
            <person name="Zhang J.-Y."/>
            <person name="Feg X."/>
            <person name="Du Z.-J."/>
        </authorList>
    </citation>
    <scope>NUCLEOTIDE SEQUENCE [LARGE SCALE GENOMIC DNA]</scope>
    <source>
        <strain evidence="2 3">RZ26</strain>
    </source>
</reference>